<keyword evidence="4" id="KW-0503">Monooxygenase</keyword>
<evidence type="ECO:0000256" key="4">
    <source>
        <dbReference type="ARBA" id="ARBA00023033"/>
    </source>
</evidence>
<dbReference type="InterPro" id="IPR002938">
    <property type="entry name" value="FAD-bd"/>
</dbReference>
<dbReference type="EMBL" id="JAPZBQ010000002">
    <property type="protein sequence ID" value="KAJ5345600.1"/>
    <property type="molecule type" value="Genomic_DNA"/>
</dbReference>
<dbReference type="Gene3D" id="3.50.50.60">
    <property type="entry name" value="FAD/NAD(P)-binding domain"/>
    <property type="match status" value="1"/>
</dbReference>
<accession>A0A9W9QTW9</accession>
<reference evidence="6" key="2">
    <citation type="journal article" date="2023" name="IMA Fungus">
        <title>Comparative genomic study of the Penicillium genus elucidates a diverse pangenome and 15 lateral gene transfer events.</title>
        <authorList>
            <person name="Petersen C."/>
            <person name="Sorensen T."/>
            <person name="Nielsen M.R."/>
            <person name="Sondergaard T.E."/>
            <person name="Sorensen J.L."/>
            <person name="Fitzpatrick D.A."/>
            <person name="Frisvad J.C."/>
            <person name="Nielsen K.L."/>
        </authorList>
    </citation>
    <scope>NUCLEOTIDE SEQUENCE</scope>
    <source>
        <strain evidence="6">IBT 35673</strain>
    </source>
</reference>
<evidence type="ECO:0000256" key="1">
    <source>
        <dbReference type="ARBA" id="ARBA00022630"/>
    </source>
</evidence>
<proteinExistence type="predicted"/>
<dbReference type="GO" id="GO:0004497">
    <property type="term" value="F:monooxygenase activity"/>
    <property type="evidence" value="ECO:0007669"/>
    <property type="project" value="UniProtKB-KW"/>
</dbReference>
<dbReference type="InterPro" id="IPR036188">
    <property type="entry name" value="FAD/NAD-bd_sf"/>
</dbReference>
<feature type="domain" description="FAD-binding" evidence="5">
    <location>
        <begin position="4"/>
        <end position="186"/>
    </location>
</feature>
<dbReference type="SUPFAM" id="SSF51905">
    <property type="entry name" value="FAD/NAD(P)-binding domain"/>
    <property type="match status" value="1"/>
</dbReference>
<name>A0A9W9QTW9_PENBR</name>
<gene>
    <name evidence="6" type="ORF">N7452_003604</name>
</gene>
<dbReference type="PANTHER" id="PTHR46972">
    <property type="entry name" value="MONOOXYGENASE ASQM-RELATED"/>
    <property type="match status" value="1"/>
</dbReference>
<evidence type="ECO:0000256" key="3">
    <source>
        <dbReference type="ARBA" id="ARBA00023002"/>
    </source>
</evidence>
<dbReference type="Proteomes" id="UP001147695">
    <property type="component" value="Unassembled WGS sequence"/>
</dbReference>
<evidence type="ECO:0000313" key="6">
    <source>
        <dbReference type="EMBL" id="KAJ5345600.1"/>
    </source>
</evidence>
<dbReference type="Pfam" id="PF01494">
    <property type="entry name" value="FAD_binding_3"/>
    <property type="match status" value="2"/>
</dbReference>
<evidence type="ECO:0000259" key="5">
    <source>
        <dbReference type="Pfam" id="PF01494"/>
    </source>
</evidence>
<feature type="domain" description="FAD-binding" evidence="5">
    <location>
        <begin position="294"/>
        <end position="353"/>
    </location>
</feature>
<dbReference type="AlphaFoldDB" id="A0A9W9QTW9"/>
<evidence type="ECO:0000256" key="2">
    <source>
        <dbReference type="ARBA" id="ARBA00022827"/>
    </source>
</evidence>
<reference evidence="6" key="1">
    <citation type="submission" date="2022-12" db="EMBL/GenBank/DDBJ databases">
        <authorList>
            <person name="Petersen C."/>
        </authorList>
    </citation>
    <scope>NUCLEOTIDE SEQUENCE</scope>
    <source>
        <strain evidence="6">IBT 35673</strain>
    </source>
</reference>
<keyword evidence="3" id="KW-0560">Oxidoreductase</keyword>
<dbReference type="PANTHER" id="PTHR46972:SF1">
    <property type="entry name" value="FAD DEPENDENT OXIDOREDUCTASE DOMAIN-CONTAINING PROTEIN"/>
    <property type="match status" value="1"/>
</dbReference>
<evidence type="ECO:0000313" key="7">
    <source>
        <dbReference type="Proteomes" id="UP001147695"/>
    </source>
</evidence>
<sequence length="387" mass="43025">MVSDIAIVGGGPCGLVLAGMLEQQGIDYVVYERCAEDTPPRGGCLDIHRSSGQIALQEAGCFKEFKKYARGGYATIHSVLDHHGNKIAEFGEGRDSPEIDRTQLRKVMLSSIPREKVHWSASVKSSFRAQNGDTVLEFEDGTTISGFKLVVGTDGVRSKIRHLVTSAQPEYSGILFLTLSVLPSNPYHSTLEQLAGQGPLAICGRSMLVWIQRQGDSHYRLEFGWRGPVDFAETAQLDLTDEDAVRKFLLQEEYFGGHAPFIHEIIRNSTGPFRVWPLYYLPVEHLNWPTSPGVTLVGDAAHVTTPFVGDGVNCAMRNAQVLARKIKELGITREAVTAYEQEMFPYARDVISRSLISGDMFFEWDSPRSLMENLASSDRIIHDRADY</sequence>
<organism evidence="6 7">
    <name type="scientific">Penicillium brevicompactum</name>
    <dbReference type="NCBI Taxonomy" id="5074"/>
    <lineage>
        <taxon>Eukaryota</taxon>
        <taxon>Fungi</taxon>
        <taxon>Dikarya</taxon>
        <taxon>Ascomycota</taxon>
        <taxon>Pezizomycotina</taxon>
        <taxon>Eurotiomycetes</taxon>
        <taxon>Eurotiomycetidae</taxon>
        <taxon>Eurotiales</taxon>
        <taxon>Aspergillaceae</taxon>
        <taxon>Penicillium</taxon>
    </lineage>
</organism>
<dbReference type="GO" id="GO:0071949">
    <property type="term" value="F:FAD binding"/>
    <property type="evidence" value="ECO:0007669"/>
    <property type="project" value="InterPro"/>
</dbReference>
<comment type="caution">
    <text evidence="6">The sequence shown here is derived from an EMBL/GenBank/DDBJ whole genome shotgun (WGS) entry which is preliminary data.</text>
</comment>
<dbReference type="PRINTS" id="PR00420">
    <property type="entry name" value="RNGMNOXGNASE"/>
</dbReference>
<keyword evidence="1" id="KW-0285">Flavoprotein</keyword>
<keyword evidence="2" id="KW-0274">FAD</keyword>
<protein>
    <recommendedName>
        <fullName evidence="5">FAD-binding domain-containing protein</fullName>
    </recommendedName>
</protein>